<dbReference type="GO" id="GO:0003676">
    <property type="term" value="F:nucleic acid binding"/>
    <property type="evidence" value="ECO:0007669"/>
    <property type="project" value="InterPro"/>
</dbReference>
<keyword evidence="2" id="KW-0269">Exonuclease</keyword>
<gene>
    <name evidence="2" type="ORF">HV832_06130</name>
</gene>
<dbReference type="Gene3D" id="3.30.420.10">
    <property type="entry name" value="Ribonuclease H-like superfamily/Ribonuclease H"/>
    <property type="match status" value="1"/>
</dbReference>
<evidence type="ECO:0000313" key="3">
    <source>
        <dbReference type="Proteomes" id="UP000588051"/>
    </source>
</evidence>
<dbReference type="GO" id="GO:0008408">
    <property type="term" value="F:3'-5' exonuclease activity"/>
    <property type="evidence" value="ECO:0007669"/>
    <property type="project" value="InterPro"/>
</dbReference>
<dbReference type="AlphaFoldDB" id="A0A850QES5"/>
<proteinExistence type="predicted"/>
<dbReference type="RefSeq" id="WP_176802677.1">
    <property type="nucleotide sequence ID" value="NZ_JABXYJ010000003.1"/>
</dbReference>
<comment type="caution">
    <text evidence="2">The sequence shown here is derived from an EMBL/GenBank/DDBJ whole genome shotgun (WGS) entry which is preliminary data.</text>
</comment>
<sequence length="226" mass="25114">MNQEINHEPAPSLPAYPGIAIQNVTLVLHDTMAEQVCEQLMSVPVLGFDTETRPVFQKGQRHNGPHLIQLATEQQVFLFPVQGPALSERQHTVLKQILEASHVLKAGFGLSDDLKSLKDKLGILTAPVLDLAKALRENKHADMGAKTAVAKFFGMQLSKSKKISTSNWAQHPLTEKQILYAANDAHVALLVYQHWQQRLDVQHMVNAGKHTQGRILSGMPDNMDIR</sequence>
<accession>A0A850QES5</accession>
<dbReference type="SMART" id="SM00474">
    <property type="entry name" value="35EXOc"/>
    <property type="match status" value="1"/>
</dbReference>
<organism evidence="2 3">
    <name type="scientific">Undibacterium oligocarboniphilum</name>
    <dbReference type="NCBI Taxonomy" id="666702"/>
    <lineage>
        <taxon>Bacteria</taxon>
        <taxon>Pseudomonadati</taxon>
        <taxon>Pseudomonadota</taxon>
        <taxon>Betaproteobacteria</taxon>
        <taxon>Burkholderiales</taxon>
        <taxon>Oxalobacteraceae</taxon>
        <taxon>Undibacterium</taxon>
    </lineage>
</organism>
<dbReference type="InterPro" id="IPR012337">
    <property type="entry name" value="RNaseH-like_sf"/>
</dbReference>
<dbReference type="InterPro" id="IPR002562">
    <property type="entry name" value="3'-5'_exonuclease_dom"/>
</dbReference>
<dbReference type="SUPFAM" id="SSF53098">
    <property type="entry name" value="Ribonuclease H-like"/>
    <property type="match status" value="1"/>
</dbReference>
<dbReference type="CDD" id="cd06141">
    <property type="entry name" value="WRN_exo"/>
    <property type="match status" value="1"/>
</dbReference>
<keyword evidence="2" id="KW-0378">Hydrolase</keyword>
<dbReference type="EMBL" id="JABXYJ010000003">
    <property type="protein sequence ID" value="NVO77407.1"/>
    <property type="molecule type" value="Genomic_DNA"/>
</dbReference>
<keyword evidence="3" id="KW-1185">Reference proteome</keyword>
<dbReference type="PANTHER" id="PTHR47765:SF2">
    <property type="entry name" value="EXONUCLEASE MUT-7 HOMOLOG"/>
    <property type="match status" value="1"/>
</dbReference>
<feature type="domain" description="3'-5' exonuclease" evidence="1">
    <location>
        <begin position="24"/>
        <end position="200"/>
    </location>
</feature>
<dbReference type="InterPro" id="IPR036397">
    <property type="entry name" value="RNaseH_sf"/>
</dbReference>
<dbReference type="Proteomes" id="UP000588051">
    <property type="component" value="Unassembled WGS sequence"/>
</dbReference>
<evidence type="ECO:0000259" key="1">
    <source>
        <dbReference type="SMART" id="SM00474"/>
    </source>
</evidence>
<dbReference type="InterPro" id="IPR052408">
    <property type="entry name" value="Exonuclease_MUT-7-like"/>
</dbReference>
<protein>
    <submittedName>
        <fullName evidence="2">3'-5' exonuclease domain-containing protein 2</fullName>
    </submittedName>
</protein>
<name>A0A850QES5_9BURK</name>
<reference evidence="2 3" key="1">
    <citation type="submission" date="2020-06" db="EMBL/GenBank/DDBJ databases">
        <authorList>
            <person name="Qiu C."/>
            <person name="Liu Z."/>
        </authorList>
    </citation>
    <scope>NUCLEOTIDE SEQUENCE [LARGE SCALE GENOMIC DNA]</scope>
    <source>
        <strain evidence="2 3">EM 1</strain>
    </source>
</reference>
<dbReference type="PANTHER" id="PTHR47765">
    <property type="entry name" value="3'-5' EXONUCLEASE DOMAIN-CONTAINING PROTEIN"/>
    <property type="match status" value="1"/>
</dbReference>
<keyword evidence="2" id="KW-0540">Nuclease</keyword>
<dbReference type="Pfam" id="PF01612">
    <property type="entry name" value="DNA_pol_A_exo1"/>
    <property type="match status" value="1"/>
</dbReference>
<dbReference type="GO" id="GO:0006139">
    <property type="term" value="P:nucleobase-containing compound metabolic process"/>
    <property type="evidence" value="ECO:0007669"/>
    <property type="project" value="InterPro"/>
</dbReference>
<evidence type="ECO:0000313" key="2">
    <source>
        <dbReference type="EMBL" id="NVO77407.1"/>
    </source>
</evidence>